<keyword evidence="3" id="KW-1185">Reference proteome</keyword>
<comment type="caution">
    <text evidence="2">The sequence shown here is derived from an EMBL/GenBank/DDBJ whole genome shotgun (WGS) entry which is preliminary data.</text>
</comment>
<reference evidence="3" key="1">
    <citation type="submission" date="2023-07" db="EMBL/GenBank/DDBJ databases">
        <authorList>
            <person name="Colorado M.A."/>
            <person name="Villamil L.M."/>
            <person name="Melo J.F."/>
            <person name="Rodriguez J.A."/>
            <person name="Ruiz R.Y."/>
        </authorList>
    </citation>
    <scope>NUCLEOTIDE SEQUENCE [LARGE SCALE GENOMIC DNA]</scope>
    <source>
        <strain evidence="3">C33</strain>
    </source>
</reference>
<name>A0ABU4WCK8_9FUSO</name>
<accession>A0ABU4WCK8</accession>
<dbReference type="EMBL" id="JAVIKH010000015">
    <property type="protein sequence ID" value="MDX8336905.1"/>
    <property type="molecule type" value="Genomic_DNA"/>
</dbReference>
<evidence type="ECO:0000313" key="2">
    <source>
        <dbReference type="EMBL" id="MDX8336905.1"/>
    </source>
</evidence>
<protein>
    <submittedName>
        <fullName evidence="2">Uncharacterized protein</fullName>
    </submittedName>
</protein>
<dbReference type="RefSeq" id="WP_047381092.1">
    <property type="nucleotide sequence ID" value="NZ_JAVIKH010000015.1"/>
</dbReference>
<keyword evidence="1" id="KW-0175">Coiled coil</keyword>
<proteinExistence type="predicted"/>
<evidence type="ECO:0000313" key="3">
    <source>
        <dbReference type="Proteomes" id="UP001279681"/>
    </source>
</evidence>
<sequence>MRKNIIGDIKNEILTLYKEKIVIENSIRRKNEKQMQFLNSVKNRVQLNVVKILKKTIKLNECIAILNDEENIKNLLTQVNRIDEKIKSKEKLKGELEAKRKTLDYLFNKVIYSESLTENILKEKIEKKVERKINLKITEHGLLRYIERVKRVNIDSIKGEILDIFEKEDFRKNGVFEKDGVRYIIQGNKIVTVINKVPSKEKEFNKYILYYSRYRKNFLIKNSYKYNLRVL</sequence>
<evidence type="ECO:0000256" key="1">
    <source>
        <dbReference type="SAM" id="Coils"/>
    </source>
</evidence>
<feature type="coiled-coil region" evidence="1">
    <location>
        <begin position="65"/>
        <end position="102"/>
    </location>
</feature>
<organism evidence="2 3">
    <name type="scientific">Candidatus Cetobacterium colombiensis</name>
    <dbReference type="NCBI Taxonomy" id="3073100"/>
    <lineage>
        <taxon>Bacteria</taxon>
        <taxon>Fusobacteriati</taxon>
        <taxon>Fusobacteriota</taxon>
        <taxon>Fusobacteriia</taxon>
        <taxon>Fusobacteriales</taxon>
        <taxon>Fusobacteriaceae</taxon>
        <taxon>Cetobacterium</taxon>
    </lineage>
</organism>
<gene>
    <name evidence="2" type="ORF">RFV38_10420</name>
</gene>
<dbReference type="Proteomes" id="UP001279681">
    <property type="component" value="Unassembled WGS sequence"/>
</dbReference>